<proteinExistence type="predicted"/>
<feature type="region of interest" description="Disordered" evidence="1">
    <location>
        <begin position="378"/>
        <end position="412"/>
    </location>
</feature>
<reference evidence="2 3" key="1">
    <citation type="submission" date="2016-09" db="EMBL/GenBank/DDBJ databases">
        <title>Extensive genetic diversity and differential bi-allelic expression allows diatom success in the polar Southern Ocean.</title>
        <authorList>
            <consortium name="DOE Joint Genome Institute"/>
            <person name="Mock T."/>
            <person name="Otillar R.P."/>
            <person name="Strauss J."/>
            <person name="Dupont C."/>
            <person name="Frickenhaus S."/>
            <person name="Maumus F."/>
            <person name="Mcmullan M."/>
            <person name="Sanges R."/>
            <person name="Schmutz J."/>
            <person name="Toseland A."/>
            <person name="Valas R."/>
            <person name="Veluchamy A."/>
            <person name="Ward B.J."/>
            <person name="Allen A."/>
            <person name="Barry K."/>
            <person name="Falciatore A."/>
            <person name="Ferrante M."/>
            <person name="Fortunato A.E."/>
            <person name="Gloeckner G."/>
            <person name="Gruber A."/>
            <person name="Hipkin R."/>
            <person name="Janech M."/>
            <person name="Kroth P."/>
            <person name="Leese F."/>
            <person name="Lindquist E."/>
            <person name="Lyon B.R."/>
            <person name="Martin J."/>
            <person name="Mayer C."/>
            <person name="Parker M."/>
            <person name="Quesneville H."/>
            <person name="Raymond J."/>
            <person name="Uhlig C."/>
            <person name="Valentin K.U."/>
            <person name="Worden A.Z."/>
            <person name="Armbrust E.V."/>
            <person name="Bowler C."/>
            <person name="Green B."/>
            <person name="Moulton V."/>
            <person name="Van Oosterhout C."/>
            <person name="Grigoriev I."/>
        </authorList>
    </citation>
    <scope>NUCLEOTIDE SEQUENCE [LARGE SCALE GENOMIC DNA]</scope>
    <source>
        <strain evidence="2 3">CCMP1102</strain>
    </source>
</reference>
<evidence type="ECO:0000313" key="3">
    <source>
        <dbReference type="Proteomes" id="UP000095751"/>
    </source>
</evidence>
<dbReference type="InParanoid" id="A0A1E7EMQ8"/>
<dbReference type="KEGG" id="fcy:FRACYDRAFT_252726"/>
<sequence length="412" mass="47645">MDTNNIDNDDDDDHQQVQQEQQAAAAAADQRHIKIMSVLNRKKKFTLRNRKQIDELVETFLEALEQDIHDMLCDNDFDNYHGLDSDRDTEEEVETTLRCFPKLLSRRNREGVTKWPIHFLCYLYDETNENFRCNLKAVSFVPLVARLSIEFGCFDEVFRGGLLLSIGRQGCMPLRDLMFTDTLDRQRSHHETVDNKYLIVMKQLRQMGLLKEEDIQDYGLLRKHPQSEIDETVFPEKRFRFLAEWDPFALTQSYISDGRSISDTSNDIPLLHAALDSTMKGFQLVFETGIRYFPKKEGISLLFQKSIVDETPETPFASACSNYGLKNVIKVVEKCLSDCSDRPNSFSEAFLSAAVNEDTHLDCVYFLLRRDPDMLQKLLPASPTTPTVKHSKRKRKRNSIDDKGDDDKTCKT</sequence>
<keyword evidence="3" id="KW-1185">Reference proteome</keyword>
<name>A0A1E7EMQ8_9STRA</name>
<dbReference type="EMBL" id="KV784395">
    <property type="protein sequence ID" value="OEU06863.1"/>
    <property type="molecule type" value="Genomic_DNA"/>
</dbReference>
<feature type="region of interest" description="Disordered" evidence="1">
    <location>
        <begin position="1"/>
        <end position="27"/>
    </location>
</feature>
<evidence type="ECO:0000313" key="2">
    <source>
        <dbReference type="EMBL" id="OEU06863.1"/>
    </source>
</evidence>
<feature type="compositionally biased region" description="Low complexity" evidence="1">
    <location>
        <begin position="16"/>
        <end position="27"/>
    </location>
</feature>
<dbReference type="AlphaFoldDB" id="A0A1E7EMQ8"/>
<evidence type="ECO:0000256" key="1">
    <source>
        <dbReference type="SAM" id="MobiDB-lite"/>
    </source>
</evidence>
<dbReference type="Proteomes" id="UP000095751">
    <property type="component" value="Unassembled WGS sequence"/>
</dbReference>
<organism evidence="2 3">
    <name type="scientific">Fragilariopsis cylindrus CCMP1102</name>
    <dbReference type="NCBI Taxonomy" id="635003"/>
    <lineage>
        <taxon>Eukaryota</taxon>
        <taxon>Sar</taxon>
        <taxon>Stramenopiles</taxon>
        <taxon>Ochrophyta</taxon>
        <taxon>Bacillariophyta</taxon>
        <taxon>Bacillariophyceae</taxon>
        <taxon>Bacillariophycidae</taxon>
        <taxon>Bacillariales</taxon>
        <taxon>Bacillariaceae</taxon>
        <taxon>Fragilariopsis</taxon>
    </lineage>
</organism>
<protein>
    <submittedName>
        <fullName evidence="2">Uncharacterized protein</fullName>
    </submittedName>
</protein>
<feature type="compositionally biased region" description="Basic and acidic residues" evidence="1">
    <location>
        <begin position="398"/>
        <end position="412"/>
    </location>
</feature>
<gene>
    <name evidence="2" type="ORF">FRACYDRAFT_252726</name>
</gene>
<accession>A0A1E7EMQ8</accession>